<feature type="domain" description="Type II secretion system protein GspF" evidence="7">
    <location>
        <begin position="166"/>
        <end position="294"/>
    </location>
</feature>
<gene>
    <name evidence="8" type="ORF">J07HQW1_00552</name>
</gene>
<proteinExistence type="predicted"/>
<dbReference type="HOGENOM" id="CLU_428035_0_0_2"/>
<dbReference type="InterPro" id="IPR018076">
    <property type="entry name" value="T2SS_GspF_dom"/>
</dbReference>
<feature type="transmembrane region" description="Helical" evidence="6">
    <location>
        <begin position="115"/>
        <end position="139"/>
    </location>
</feature>
<dbReference type="AlphaFoldDB" id="U1MLI7"/>
<keyword evidence="8" id="KW-0969">Cilium</keyword>
<accession>U1MLI7</accession>
<evidence type="ECO:0000313" key="8">
    <source>
        <dbReference type="EMBL" id="ERG90529.1"/>
    </source>
</evidence>
<evidence type="ECO:0000256" key="5">
    <source>
        <dbReference type="ARBA" id="ARBA00023136"/>
    </source>
</evidence>
<name>U1MLI7_9EURY</name>
<keyword evidence="3 6" id="KW-0812">Transmembrane</keyword>
<comment type="subcellular location">
    <subcellularLocation>
        <location evidence="1">Cell membrane</location>
        <topology evidence="1">Multi-pass membrane protein</topology>
    </subcellularLocation>
</comment>
<organism evidence="8 9">
    <name type="scientific">Haloquadratum walsbyi J07HQW1</name>
    <dbReference type="NCBI Taxonomy" id="1238424"/>
    <lineage>
        <taxon>Archaea</taxon>
        <taxon>Methanobacteriati</taxon>
        <taxon>Methanobacteriota</taxon>
        <taxon>Stenosarchaea group</taxon>
        <taxon>Halobacteria</taxon>
        <taxon>Halobacteriales</taxon>
        <taxon>Haloferacaceae</taxon>
        <taxon>Haloquadratum</taxon>
    </lineage>
</organism>
<evidence type="ECO:0000256" key="1">
    <source>
        <dbReference type="ARBA" id="ARBA00004651"/>
    </source>
</evidence>
<dbReference type="Proteomes" id="UP000030649">
    <property type="component" value="Unassembled WGS sequence"/>
</dbReference>
<feature type="transmembrane region" description="Helical" evidence="6">
    <location>
        <begin position="52"/>
        <end position="71"/>
    </location>
</feature>
<dbReference type="GO" id="GO:0005886">
    <property type="term" value="C:plasma membrane"/>
    <property type="evidence" value="ECO:0007669"/>
    <property type="project" value="UniProtKB-SubCell"/>
</dbReference>
<keyword evidence="5 6" id="KW-0472">Membrane</keyword>
<feature type="transmembrane region" description="Helical" evidence="6">
    <location>
        <begin position="370"/>
        <end position="389"/>
    </location>
</feature>
<reference evidence="8 9" key="1">
    <citation type="journal article" date="2013" name="PLoS ONE">
        <title>Assembly-driven community genomics of a hypersaline microbial ecosystem.</title>
        <authorList>
            <person name="Podell S."/>
            <person name="Ugalde J.A."/>
            <person name="Narasingarao P."/>
            <person name="Banfield J.F."/>
            <person name="Heidelberg K.B."/>
            <person name="Allen E.E."/>
        </authorList>
    </citation>
    <scope>NUCLEOTIDE SEQUENCE [LARGE SCALE GENOMIC DNA]</scope>
    <source>
        <strain evidence="9">J07HQW1</strain>
    </source>
</reference>
<keyword evidence="8" id="KW-0282">Flagellum</keyword>
<keyword evidence="4 6" id="KW-1133">Transmembrane helix</keyword>
<dbReference type="InterPro" id="IPR056569">
    <property type="entry name" value="ArlJ-like"/>
</dbReference>
<feature type="transmembrane region" description="Helical" evidence="6">
    <location>
        <begin position="621"/>
        <end position="641"/>
    </location>
</feature>
<dbReference type="EMBL" id="KE356560">
    <property type="protein sequence ID" value="ERG90529.1"/>
    <property type="molecule type" value="Genomic_DNA"/>
</dbReference>
<dbReference type="PANTHER" id="PTHR35402">
    <property type="entry name" value="INTEGRAL MEMBRANE PROTEIN-RELATED"/>
    <property type="match status" value="1"/>
</dbReference>
<evidence type="ECO:0000313" key="9">
    <source>
        <dbReference type="Proteomes" id="UP000030649"/>
    </source>
</evidence>
<evidence type="ECO:0000256" key="6">
    <source>
        <dbReference type="SAM" id="Phobius"/>
    </source>
</evidence>
<dbReference type="STRING" id="1238424.J07HQW1_00552"/>
<dbReference type="PANTHER" id="PTHR35402:SF1">
    <property type="entry name" value="TYPE II SECRETION SYSTEM PROTEIN GSPF DOMAIN-CONTAINING PROTEIN"/>
    <property type="match status" value="1"/>
</dbReference>
<feature type="transmembrane region" description="Helical" evidence="6">
    <location>
        <begin position="275"/>
        <end position="300"/>
    </location>
</feature>
<feature type="transmembrane region" description="Helical" evidence="6">
    <location>
        <begin position="320"/>
        <end position="340"/>
    </location>
</feature>
<feature type="transmembrane region" description="Helical" evidence="6">
    <location>
        <begin position="395"/>
        <end position="414"/>
    </location>
</feature>
<evidence type="ECO:0000256" key="3">
    <source>
        <dbReference type="ARBA" id="ARBA00022692"/>
    </source>
</evidence>
<dbReference type="Pfam" id="PF00482">
    <property type="entry name" value="T2SSF"/>
    <property type="match status" value="1"/>
</dbReference>
<protein>
    <submittedName>
        <fullName evidence="8">Archaeal flagella assembly protein J</fullName>
    </submittedName>
</protein>
<keyword evidence="2" id="KW-1003">Cell membrane</keyword>
<feature type="transmembrane region" description="Helical" evidence="6">
    <location>
        <begin position="594"/>
        <end position="614"/>
    </location>
</feature>
<keyword evidence="8" id="KW-0966">Cell projection</keyword>
<evidence type="ECO:0000256" key="4">
    <source>
        <dbReference type="ARBA" id="ARBA00022989"/>
    </source>
</evidence>
<feature type="transmembrane region" description="Helical" evidence="6">
    <location>
        <begin position="543"/>
        <end position="563"/>
    </location>
</feature>
<evidence type="ECO:0000256" key="2">
    <source>
        <dbReference type="ARBA" id="ARBA00022475"/>
    </source>
</evidence>
<sequence length="642" mass="68941">MGTSFRSWYTLPDRIAYALFADRADGHAHDQHRRVYRGTDFTVAFDVYLARVYALAWALSLATGGTIGIMLLTAPASLFAAVIVQGASVISRLGFIEVSDNLIGITGAYTDTSVYQIHGQFVVALILSLSAVGTIRWGVIYMGGRYLRWVTAVRRAAIDRTLPSAVRYLNVLSSGSDDRRAMLRRVADTDAYGETAVSIRTVLNTAALTGNINEGLRRVARDTPAQETLGPFLLKFREHADQGEDALGNYLSMESRMLRYRQDSERQRAQGFLELLAELFVVLLVLPALVVIIITVMSLLSPGLAAPIQTLVGVVTLQEMIVYGSAGFILIVGVGVASLVESLRPADQKQQYVRPPSISKTLTTAPRNPASAMIVFVLIGVIGTGISLTANVDPLVAGLVGYVSYSLPVGVVAVRRARSDDAKDHELKDFVHAISGHINLGRPFVDAVTHVASDVDLGPLSEDVTDLASNLQLTTTHNDVGTDLRTAALDRFVTRVGTPLAEQTVGLVIGAMDAGSDTGVVFETLQAEVGRLYHEKRSLRSGMLVYVAVGWTTALLIIGITVATSTQVFAGFARLAITSDVAGGEAIDIVRDQYRLYVVTQSTMLAAGWFAGVASRGRYEALLHSGCLVAICHLVFVGTGVI</sequence>
<evidence type="ECO:0000259" key="7">
    <source>
        <dbReference type="Pfam" id="PF00482"/>
    </source>
</evidence>